<evidence type="ECO:0000256" key="1">
    <source>
        <dbReference type="SAM" id="MobiDB-lite"/>
    </source>
</evidence>
<evidence type="ECO:0000313" key="2">
    <source>
        <dbReference type="EMBL" id="SUB78694.1"/>
    </source>
</evidence>
<evidence type="ECO:0000313" key="3">
    <source>
        <dbReference type="Proteomes" id="UP000254263"/>
    </source>
</evidence>
<feature type="compositionally biased region" description="Basic and acidic residues" evidence="1">
    <location>
        <begin position="12"/>
        <end position="23"/>
    </location>
</feature>
<sequence length="75" mass="8926">MKTSAVPQERFNAQEREESEHLRQENRLLKTRLKREKECQPEMGFRKNSVNLITNLTTPSINFFQYTSVFFSSVE</sequence>
<reference evidence="2 3" key="1">
    <citation type="submission" date="2018-06" db="EMBL/GenBank/DDBJ databases">
        <authorList>
            <consortium name="Pathogen Informatics"/>
            <person name="Doyle S."/>
        </authorList>
    </citation>
    <scope>NUCLEOTIDE SEQUENCE [LARGE SCALE GENOMIC DNA]</scope>
    <source>
        <strain evidence="2 3">NCTC13100</strain>
    </source>
</reference>
<dbReference type="Proteomes" id="UP000254263">
    <property type="component" value="Unassembled WGS sequence"/>
</dbReference>
<protein>
    <submittedName>
        <fullName evidence="2">Uncharacterized protein</fullName>
    </submittedName>
</protein>
<organism evidence="2 3">
    <name type="scientific">Porphyromonas macacae</name>
    <dbReference type="NCBI Taxonomy" id="28115"/>
    <lineage>
        <taxon>Bacteria</taxon>
        <taxon>Pseudomonadati</taxon>
        <taxon>Bacteroidota</taxon>
        <taxon>Bacteroidia</taxon>
        <taxon>Bacteroidales</taxon>
        <taxon>Porphyromonadaceae</taxon>
        <taxon>Porphyromonas</taxon>
    </lineage>
</organism>
<dbReference type="EMBL" id="UGTI01000001">
    <property type="protein sequence ID" value="SUB78694.1"/>
    <property type="molecule type" value="Genomic_DNA"/>
</dbReference>
<dbReference type="AlphaFoldDB" id="A0A379DL55"/>
<feature type="region of interest" description="Disordered" evidence="1">
    <location>
        <begin position="1"/>
        <end position="23"/>
    </location>
</feature>
<name>A0A379DL55_9PORP</name>
<gene>
    <name evidence="2" type="ORF">NCTC13100_01877</name>
</gene>
<proteinExistence type="predicted"/>
<accession>A0A379DL55</accession>